<protein>
    <recommendedName>
        <fullName evidence="3">Glycerophosphodiester phosphodiesterase</fullName>
    </recommendedName>
</protein>
<evidence type="ECO:0000313" key="1">
    <source>
        <dbReference type="EMBL" id="RGN38305.1"/>
    </source>
</evidence>
<dbReference type="Proteomes" id="UP000260983">
    <property type="component" value="Unassembled WGS sequence"/>
</dbReference>
<comment type="caution">
    <text evidence="1">The sequence shown here is derived from an EMBL/GenBank/DDBJ whole genome shotgun (WGS) entry which is preliminary data.</text>
</comment>
<evidence type="ECO:0000313" key="2">
    <source>
        <dbReference type="Proteomes" id="UP000260983"/>
    </source>
</evidence>
<proteinExistence type="predicted"/>
<gene>
    <name evidence="1" type="ORF">DXB65_05610</name>
</gene>
<name>A0A3E5BLP8_9BACE</name>
<dbReference type="AlphaFoldDB" id="A0A3E5BLP8"/>
<accession>A0A3E5BLP8</accession>
<evidence type="ECO:0008006" key="3">
    <source>
        <dbReference type="Google" id="ProtNLM"/>
    </source>
</evidence>
<reference evidence="1 2" key="1">
    <citation type="submission" date="2018-08" db="EMBL/GenBank/DDBJ databases">
        <title>A genome reference for cultivated species of the human gut microbiota.</title>
        <authorList>
            <person name="Zou Y."/>
            <person name="Xue W."/>
            <person name="Luo G."/>
        </authorList>
    </citation>
    <scope>NUCLEOTIDE SEQUENCE [LARGE SCALE GENOMIC DNA]</scope>
    <source>
        <strain evidence="1 2">OM05-15BH</strain>
    </source>
</reference>
<organism evidence="1 2">
    <name type="scientific">Bacteroides oleiciplenus</name>
    <dbReference type="NCBI Taxonomy" id="626931"/>
    <lineage>
        <taxon>Bacteria</taxon>
        <taxon>Pseudomonadati</taxon>
        <taxon>Bacteroidota</taxon>
        <taxon>Bacteroidia</taxon>
        <taxon>Bacteroidales</taxon>
        <taxon>Bacteroidaceae</taxon>
        <taxon>Bacteroides</taxon>
    </lineage>
</organism>
<dbReference type="EMBL" id="QSUL01000003">
    <property type="protein sequence ID" value="RGN38305.1"/>
    <property type="molecule type" value="Genomic_DNA"/>
</dbReference>
<sequence>MVGIYLCILFIGARDIGYYPDKIWLHRCNSMEKLLEKHKKYPNIEVDLVFRADRTFDVTHDTDTSFNLSLDSYFSYMRRNEGKMWLDIKNLTYKNCVAALVRLNKLTKYFQIKKDRLIIESQDWKALKAFTKAGYYTSYYVAYDEPSGLSTEEMSNCIEELQEIADKHVVCALSFPGDWYTAIKEKLNRSIDLLTWEHRSSQLQFLLSSAGREMLSDPQLKVVLVKDKGKYHR</sequence>